<name>A0ABQ3H0G7_9NEIS</name>
<evidence type="ECO:0000259" key="11">
    <source>
        <dbReference type="Pfam" id="PF21088"/>
    </source>
</evidence>
<dbReference type="PANTHER" id="PTHR30460">
    <property type="entry name" value="MODERATE CONDUCTANCE MECHANOSENSITIVE CHANNEL YBIO"/>
    <property type="match status" value="1"/>
</dbReference>
<evidence type="ECO:0000256" key="7">
    <source>
        <dbReference type="SAM" id="Phobius"/>
    </source>
</evidence>
<dbReference type="InterPro" id="IPR023408">
    <property type="entry name" value="MscS_beta-dom_sf"/>
</dbReference>
<evidence type="ECO:0000256" key="8">
    <source>
        <dbReference type="SAM" id="SignalP"/>
    </source>
</evidence>
<dbReference type="Pfam" id="PF21088">
    <property type="entry name" value="MS_channel_1st"/>
    <property type="match status" value="1"/>
</dbReference>
<dbReference type="RefSeq" id="WP_189460149.1">
    <property type="nucleotide sequence ID" value="NZ_BMYO01000004.1"/>
</dbReference>
<feature type="domain" description="Mechanosensitive ion channel transmembrane helices 2/3" evidence="11">
    <location>
        <begin position="513"/>
        <end position="549"/>
    </location>
</feature>
<evidence type="ECO:0008006" key="14">
    <source>
        <dbReference type="Google" id="ProtNLM"/>
    </source>
</evidence>
<evidence type="ECO:0000256" key="6">
    <source>
        <dbReference type="ARBA" id="ARBA00023136"/>
    </source>
</evidence>
<dbReference type="SUPFAM" id="SSF82689">
    <property type="entry name" value="Mechanosensitive channel protein MscS (YggB), C-terminal domain"/>
    <property type="match status" value="1"/>
</dbReference>
<dbReference type="InterPro" id="IPR049278">
    <property type="entry name" value="MS_channel_C"/>
</dbReference>
<dbReference type="Gene3D" id="2.30.30.60">
    <property type="match status" value="1"/>
</dbReference>
<feature type="domain" description="Mechanosensitive ion channel MscS" evidence="9">
    <location>
        <begin position="550"/>
        <end position="615"/>
    </location>
</feature>
<dbReference type="Proteomes" id="UP000604737">
    <property type="component" value="Unassembled WGS sequence"/>
</dbReference>
<feature type="transmembrane region" description="Helical" evidence="7">
    <location>
        <begin position="530"/>
        <end position="552"/>
    </location>
</feature>
<dbReference type="InterPro" id="IPR049142">
    <property type="entry name" value="MS_channel_1st"/>
</dbReference>
<feature type="transmembrane region" description="Helical" evidence="7">
    <location>
        <begin position="261"/>
        <end position="277"/>
    </location>
</feature>
<dbReference type="InterPro" id="IPR045276">
    <property type="entry name" value="YbiO_bact"/>
</dbReference>
<evidence type="ECO:0000259" key="10">
    <source>
        <dbReference type="Pfam" id="PF21082"/>
    </source>
</evidence>
<dbReference type="SUPFAM" id="SSF50182">
    <property type="entry name" value="Sm-like ribonucleoproteins"/>
    <property type="match status" value="1"/>
</dbReference>
<dbReference type="InterPro" id="IPR011066">
    <property type="entry name" value="MscS_channel_C_sf"/>
</dbReference>
<evidence type="ECO:0000256" key="2">
    <source>
        <dbReference type="ARBA" id="ARBA00008017"/>
    </source>
</evidence>
<feature type="transmembrane region" description="Helical" evidence="7">
    <location>
        <begin position="370"/>
        <end position="392"/>
    </location>
</feature>
<keyword evidence="3" id="KW-1003">Cell membrane</keyword>
<comment type="caution">
    <text evidence="12">The sequence shown here is derived from an EMBL/GenBank/DDBJ whole genome shotgun (WGS) entry which is preliminary data.</text>
</comment>
<evidence type="ECO:0000256" key="1">
    <source>
        <dbReference type="ARBA" id="ARBA00004651"/>
    </source>
</evidence>
<gene>
    <name evidence="12" type="ORF">GCM10007350_18950</name>
</gene>
<feature type="signal peptide" evidence="8">
    <location>
        <begin position="1"/>
        <end position="20"/>
    </location>
</feature>
<feature type="domain" description="Mechanosensitive ion channel MscS C-terminal" evidence="10">
    <location>
        <begin position="622"/>
        <end position="708"/>
    </location>
</feature>
<feature type="transmembrane region" description="Helical" evidence="7">
    <location>
        <begin position="505"/>
        <end position="524"/>
    </location>
</feature>
<feature type="transmembrane region" description="Helical" evidence="7">
    <location>
        <begin position="214"/>
        <end position="240"/>
    </location>
</feature>
<dbReference type="InterPro" id="IPR010920">
    <property type="entry name" value="LSM_dom_sf"/>
</dbReference>
<evidence type="ECO:0000256" key="5">
    <source>
        <dbReference type="ARBA" id="ARBA00022989"/>
    </source>
</evidence>
<keyword evidence="8" id="KW-0732">Signal</keyword>
<sequence length="731" mass="79347">MRARLLSWLTCLCLILPVLAAAVPLPLKPVAASAPAASGVAAAELGASLDTVIRTLENESQRQALVAELRALRVSASAVAASAPEVEQGGMLGWLNSQVDALRNQFDSGFRPLLRWRALIGNSASELRQRIAEQSGDPWRFPADFVLALGMWMGAALALGWIGRHIGLLLGLRGVELPAHPRTRELMLFIWQRIAPWALAFALTLYLVHLKVTLGGLLAMMLAYAILVGALFSALSVLLFSLRGTGLRRAAARVLIVRSRHWQMLIGMALALADAFSNPTIKIEFGPNLAGLLAAMADLTTIALTAAFAIAFRRPIGHLIQNRPYSQRHVGKALTETLQFVAALWHLPVVLLCALSAFKTLANAGRLENTLNSAALSTLLMIGTFLVSTFLQRYFAASRTRRHRRRSPYLSRLLVFGQNLCLVGLWLVFAELFTRLWGLSLLDIGALRLRGRTLDDIFGGIVMTVLIAWLLWILLDTLIEESMNGGGGGRRGKAASTRVRTILPLFRNAILGTLLVVAAILSLANLGIDVTPLIAGAGVIGLAVGFGAQTLVKDLITGLFILIEDTIAVGDYVDVGGHAGTVEGLTIRTVKLRDSAGAVHAVPFSQIASITNYARGFAYALFEIGVTYDADLDRVMKTIRDVGTEMRSEARWRRELLAPIDVLGVERFDASAVIVKARFKTRPLSQWEVGRAFNLRLKKRFDALGIAMPFPQMDVHFDPPAAERAVQPAAD</sequence>
<evidence type="ECO:0000313" key="12">
    <source>
        <dbReference type="EMBL" id="GHD62629.1"/>
    </source>
</evidence>
<feature type="transmembrane region" description="Helical" evidence="7">
    <location>
        <begin position="289"/>
        <end position="312"/>
    </location>
</feature>
<dbReference type="Gene3D" id="1.10.287.1260">
    <property type="match status" value="1"/>
</dbReference>
<accession>A0ABQ3H0G7</accession>
<feature type="transmembrane region" description="Helical" evidence="7">
    <location>
        <begin position="413"/>
        <end position="437"/>
    </location>
</feature>
<feature type="transmembrane region" description="Helical" evidence="7">
    <location>
        <begin position="457"/>
        <end position="475"/>
    </location>
</feature>
<dbReference type="InterPro" id="IPR006685">
    <property type="entry name" value="MscS_channel_2nd"/>
</dbReference>
<dbReference type="Gene3D" id="3.30.70.100">
    <property type="match status" value="1"/>
</dbReference>
<reference evidence="13" key="1">
    <citation type="journal article" date="2019" name="Int. J. Syst. Evol. Microbiol.">
        <title>The Global Catalogue of Microorganisms (GCM) 10K type strain sequencing project: providing services to taxonomists for standard genome sequencing and annotation.</title>
        <authorList>
            <consortium name="The Broad Institute Genomics Platform"/>
            <consortium name="The Broad Institute Genome Sequencing Center for Infectious Disease"/>
            <person name="Wu L."/>
            <person name="Ma J."/>
        </authorList>
    </citation>
    <scope>NUCLEOTIDE SEQUENCE [LARGE SCALE GENOMIC DNA]</scope>
    <source>
        <strain evidence="13">KCTC 23701</strain>
    </source>
</reference>
<dbReference type="InterPro" id="IPR011014">
    <property type="entry name" value="MscS_channel_TM-2"/>
</dbReference>
<feature type="transmembrane region" description="Helical" evidence="7">
    <location>
        <begin position="333"/>
        <end position="358"/>
    </location>
</feature>
<proteinExistence type="inferred from homology"/>
<dbReference type="EMBL" id="BMYO01000004">
    <property type="protein sequence ID" value="GHD62629.1"/>
    <property type="molecule type" value="Genomic_DNA"/>
</dbReference>
<comment type="subcellular location">
    <subcellularLocation>
        <location evidence="1">Cell membrane</location>
        <topology evidence="1">Multi-pass membrane protein</topology>
    </subcellularLocation>
</comment>
<keyword evidence="4 7" id="KW-0812">Transmembrane</keyword>
<feature type="transmembrane region" description="Helical" evidence="7">
    <location>
        <begin position="186"/>
        <end position="208"/>
    </location>
</feature>
<evidence type="ECO:0000256" key="3">
    <source>
        <dbReference type="ARBA" id="ARBA00022475"/>
    </source>
</evidence>
<protein>
    <recommendedName>
        <fullName evidence="14">Mechanosensitive ion channel protein</fullName>
    </recommendedName>
</protein>
<dbReference type="Pfam" id="PF21082">
    <property type="entry name" value="MS_channel_3rd"/>
    <property type="match status" value="1"/>
</dbReference>
<evidence type="ECO:0000256" key="4">
    <source>
        <dbReference type="ARBA" id="ARBA00022692"/>
    </source>
</evidence>
<dbReference type="SUPFAM" id="SSF82861">
    <property type="entry name" value="Mechanosensitive channel protein MscS (YggB), transmembrane region"/>
    <property type="match status" value="1"/>
</dbReference>
<organism evidence="12 13">
    <name type="scientific">Jeongeupia chitinilytica</name>
    <dbReference type="NCBI Taxonomy" id="1041641"/>
    <lineage>
        <taxon>Bacteria</taxon>
        <taxon>Pseudomonadati</taxon>
        <taxon>Pseudomonadota</taxon>
        <taxon>Betaproteobacteria</taxon>
        <taxon>Neisseriales</taxon>
        <taxon>Chitinibacteraceae</taxon>
        <taxon>Jeongeupia</taxon>
    </lineage>
</organism>
<comment type="similarity">
    <text evidence="2">Belongs to the MscS (TC 1.A.23) family.</text>
</comment>
<feature type="chain" id="PRO_5046729732" description="Mechanosensitive ion channel protein" evidence="8">
    <location>
        <begin position="21"/>
        <end position="731"/>
    </location>
</feature>
<keyword evidence="5 7" id="KW-1133">Transmembrane helix</keyword>
<evidence type="ECO:0000313" key="13">
    <source>
        <dbReference type="Proteomes" id="UP000604737"/>
    </source>
</evidence>
<dbReference type="Pfam" id="PF00924">
    <property type="entry name" value="MS_channel_2nd"/>
    <property type="match status" value="1"/>
</dbReference>
<evidence type="ECO:0000259" key="9">
    <source>
        <dbReference type="Pfam" id="PF00924"/>
    </source>
</evidence>
<dbReference type="PANTHER" id="PTHR30460:SF0">
    <property type="entry name" value="MODERATE CONDUCTANCE MECHANOSENSITIVE CHANNEL YBIO"/>
    <property type="match status" value="1"/>
</dbReference>
<keyword evidence="13" id="KW-1185">Reference proteome</keyword>
<feature type="transmembrane region" description="Helical" evidence="7">
    <location>
        <begin position="145"/>
        <end position="166"/>
    </location>
</feature>
<keyword evidence="6 7" id="KW-0472">Membrane</keyword>